<evidence type="ECO:0000256" key="13">
    <source>
        <dbReference type="ARBA" id="ARBA00044502"/>
    </source>
</evidence>
<evidence type="ECO:0000256" key="2">
    <source>
        <dbReference type="ARBA" id="ARBA00004613"/>
    </source>
</evidence>
<dbReference type="Proteomes" id="UP000799437">
    <property type="component" value="Unassembled WGS sequence"/>
</dbReference>
<evidence type="ECO:0000256" key="10">
    <source>
        <dbReference type="ARBA" id="ARBA00023157"/>
    </source>
</evidence>
<keyword evidence="5" id="KW-0732">Signal</keyword>
<dbReference type="RefSeq" id="XP_033600883.1">
    <property type="nucleotide sequence ID" value="XM_033746054.1"/>
</dbReference>
<dbReference type="InterPro" id="IPR049892">
    <property type="entry name" value="AA9"/>
</dbReference>
<dbReference type="GO" id="GO:0008810">
    <property type="term" value="F:cellulase activity"/>
    <property type="evidence" value="ECO:0007669"/>
    <property type="project" value="UniProtKB-UniRule"/>
</dbReference>
<dbReference type="InterPro" id="IPR035971">
    <property type="entry name" value="CBD_sf"/>
</dbReference>
<evidence type="ECO:0000256" key="16">
    <source>
        <dbReference type="SAM" id="MobiDB-lite"/>
    </source>
</evidence>
<keyword evidence="8" id="KW-0186">Copper</keyword>
<dbReference type="EMBL" id="ML996571">
    <property type="protein sequence ID" value="KAF2758432.1"/>
    <property type="molecule type" value="Genomic_DNA"/>
</dbReference>
<keyword evidence="9" id="KW-0503">Monooxygenase</keyword>
<organism evidence="18 19">
    <name type="scientific">Pseudovirgaria hyperparasitica</name>
    <dbReference type="NCBI Taxonomy" id="470096"/>
    <lineage>
        <taxon>Eukaryota</taxon>
        <taxon>Fungi</taxon>
        <taxon>Dikarya</taxon>
        <taxon>Ascomycota</taxon>
        <taxon>Pezizomycotina</taxon>
        <taxon>Dothideomycetes</taxon>
        <taxon>Dothideomycetes incertae sedis</taxon>
        <taxon>Acrospermales</taxon>
        <taxon>Acrospermaceae</taxon>
        <taxon>Pseudovirgaria</taxon>
    </lineage>
</organism>
<dbReference type="Pfam" id="PF00734">
    <property type="entry name" value="CBM_1"/>
    <property type="match status" value="1"/>
</dbReference>
<evidence type="ECO:0000256" key="9">
    <source>
        <dbReference type="ARBA" id="ARBA00023033"/>
    </source>
</evidence>
<evidence type="ECO:0000256" key="15">
    <source>
        <dbReference type="RuleBase" id="RU368122"/>
    </source>
</evidence>
<evidence type="ECO:0000256" key="14">
    <source>
        <dbReference type="ARBA" id="ARBA00045077"/>
    </source>
</evidence>
<gene>
    <name evidence="18" type="ORF">EJ05DRAFT_492754</name>
</gene>
<evidence type="ECO:0000259" key="17">
    <source>
        <dbReference type="PROSITE" id="PS51164"/>
    </source>
</evidence>
<protein>
    <recommendedName>
        <fullName evidence="15">AA9 family lytic polysaccharide monooxygenase</fullName>
        <ecNumber evidence="15">1.14.99.56</ecNumber>
    </recommendedName>
    <alternativeName>
        <fullName evidence="15">Endo-beta-1,4-glucanase</fullName>
    </alternativeName>
    <alternativeName>
        <fullName evidence="15">Glycosyl hydrolase 61 family protein</fullName>
    </alternativeName>
</protein>
<comment type="subcellular location">
    <subcellularLocation>
        <location evidence="2 15">Secreted</location>
    </subcellularLocation>
</comment>
<comment type="cofactor">
    <cofactor evidence="1">
        <name>Cu(2+)</name>
        <dbReference type="ChEBI" id="CHEBI:29036"/>
    </cofactor>
</comment>
<dbReference type="EC" id="1.14.99.56" evidence="15"/>
<name>A0A6A6W6C9_9PEZI</name>
<dbReference type="GO" id="GO:0004497">
    <property type="term" value="F:monooxygenase activity"/>
    <property type="evidence" value="ECO:0007669"/>
    <property type="project" value="UniProtKB-KW"/>
</dbReference>
<reference evidence="18" key="1">
    <citation type="journal article" date="2020" name="Stud. Mycol.">
        <title>101 Dothideomycetes genomes: a test case for predicting lifestyles and emergence of pathogens.</title>
        <authorList>
            <person name="Haridas S."/>
            <person name="Albert R."/>
            <person name="Binder M."/>
            <person name="Bloem J."/>
            <person name="Labutti K."/>
            <person name="Salamov A."/>
            <person name="Andreopoulos B."/>
            <person name="Baker S."/>
            <person name="Barry K."/>
            <person name="Bills G."/>
            <person name="Bluhm B."/>
            <person name="Cannon C."/>
            <person name="Castanera R."/>
            <person name="Culley D."/>
            <person name="Daum C."/>
            <person name="Ezra D."/>
            <person name="Gonzalez J."/>
            <person name="Henrissat B."/>
            <person name="Kuo A."/>
            <person name="Liang C."/>
            <person name="Lipzen A."/>
            <person name="Lutzoni F."/>
            <person name="Magnuson J."/>
            <person name="Mondo S."/>
            <person name="Nolan M."/>
            <person name="Ohm R."/>
            <person name="Pangilinan J."/>
            <person name="Park H.-J."/>
            <person name="Ramirez L."/>
            <person name="Alfaro M."/>
            <person name="Sun H."/>
            <person name="Tritt A."/>
            <person name="Yoshinaga Y."/>
            <person name="Zwiers L.-H."/>
            <person name="Turgeon B."/>
            <person name="Goodwin S."/>
            <person name="Spatafora J."/>
            <person name="Crous P."/>
            <person name="Grigoriev I."/>
        </authorList>
    </citation>
    <scope>NUCLEOTIDE SEQUENCE</scope>
    <source>
        <strain evidence="18">CBS 121739</strain>
    </source>
</reference>
<evidence type="ECO:0000256" key="8">
    <source>
        <dbReference type="ARBA" id="ARBA00023008"/>
    </source>
</evidence>
<keyword evidence="10 15" id="KW-1015">Disulfide bond</keyword>
<dbReference type="PANTHER" id="PTHR33353">
    <property type="entry name" value="PUTATIVE (AFU_ORTHOLOGUE AFUA_1G12560)-RELATED"/>
    <property type="match status" value="1"/>
</dbReference>
<evidence type="ECO:0000256" key="3">
    <source>
        <dbReference type="ARBA" id="ARBA00022525"/>
    </source>
</evidence>
<feature type="region of interest" description="Disordered" evidence="16">
    <location>
        <begin position="214"/>
        <end position="301"/>
    </location>
</feature>
<dbReference type="PANTHER" id="PTHR33353:SF17">
    <property type="entry name" value="ENDO-BETA-1,4-GLUCANASE D"/>
    <property type="match status" value="1"/>
</dbReference>
<evidence type="ECO:0000256" key="6">
    <source>
        <dbReference type="ARBA" id="ARBA00023001"/>
    </source>
</evidence>
<keyword evidence="11 15" id="KW-0119">Carbohydrate metabolism</keyword>
<dbReference type="CDD" id="cd21175">
    <property type="entry name" value="LPMO_AA9"/>
    <property type="match status" value="1"/>
</dbReference>
<sequence length="364" mass="38033">MAVWVNDVDQGLGNKADADAYIRSPPNNDPIKDVTSASMTCNVNNAATAKSIQVKSGDEITFEWHHNGRTDSDDIIDKSHVGPVMTYIAPASSNGEGDVWLKLAEDGYDGTKWGVDRLIANKGKHSITVPNIAAGQYLLRPEIIALHEANNQGGAQFYMECVQIEVTSSGVTTLPAGVSIPGTYTATDPGILFNVYNNGGQPYPTGTYTIPGPAVWDGASSDTGGDTSPSDTPVETPAPATSIVETPVPTSVVETPVPSSAYEDEHEPATSVIEPVPTSVSAPEPSSGPTTQTPKPTPSTVPTTFVTSYVSRTYCTSPSSAPDTGVAVAKYGRCGGSGYIGTTTCADGFVCKVQNPYYSQCVQA</sequence>
<keyword evidence="3 15" id="KW-0964">Secreted</keyword>
<accession>A0A6A6W6C9</accession>
<dbReference type="PROSITE" id="PS51164">
    <property type="entry name" value="CBM1_2"/>
    <property type="match status" value="1"/>
</dbReference>
<proteinExistence type="inferred from homology"/>
<dbReference type="Gene3D" id="2.70.50.70">
    <property type="match status" value="1"/>
</dbReference>
<evidence type="ECO:0000313" key="18">
    <source>
        <dbReference type="EMBL" id="KAF2758432.1"/>
    </source>
</evidence>
<dbReference type="OrthoDB" id="5558646at2759"/>
<dbReference type="SMART" id="SM00236">
    <property type="entry name" value="fCBD"/>
    <property type="match status" value="1"/>
</dbReference>
<dbReference type="InterPro" id="IPR005103">
    <property type="entry name" value="AA9_LPMO"/>
</dbReference>
<evidence type="ECO:0000256" key="5">
    <source>
        <dbReference type="ARBA" id="ARBA00022729"/>
    </source>
</evidence>
<comment type="function">
    <text evidence="15">Lytic polysaccharide monooxygenase (LMPO) that depolymerizes crystalline and amorphous polysaccharides via the oxidation of scissile alpha- or beta-(1-4)-glycosidic bonds, yielding C1 and/or C4 oxidation products. Catalysis by LPMOs requires the reduction of the active-site copper from Cu(II) to Cu(I) by a reducing agent and H(2)O(2) or O(2) as a cosubstrate.</text>
</comment>
<dbReference type="PROSITE" id="PS00562">
    <property type="entry name" value="CBM1_1"/>
    <property type="match status" value="1"/>
</dbReference>
<evidence type="ECO:0000256" key="12">
    <source>
        <dbReference type="ARBA" id="ARBA00023326"/>
    </source>
</evidence>
<dbReference type="GeneID" id="54487108"/>
<keyword evidence="7" id="KW-0560">Oxidoreductase</keyword>
<dbReference type="SUPFAM" id="SSF57180">
    <property type="entry name" value="Cellulose-binding domain"/>
    <property type="match status" value="1"/>
</dbReference>
<dbReference type="Pfam" id="PF03443">
    <property type="entry name" value="AA9"/>
    <property type="match status" value="1"/>
</dbReference>
<feature type="domain" description="CBM1" evidence="17">
    <location>
        <begin position="326"/>
        <end position="362"/>
    </location>
</feature>
<feature type="compositionally biased region" description="Low complexity" evidence="16">
    <location>
        <begin position="285"/>
        <end position="301"/>
    </location>
</feature>
<evidence type="ECO:0000256" key="7">
    <source>
        <dbReference type="ARBA" id="ARBA00023002"/>
    </source>
</evidence>
<keyword evidence="12 15" id="KW-0624">Polysaccharide degradation</keyword>
<dbReference type="AlphaFoldDB" id="A0A6A6W6C9"/>
<evidence type="ECO:0000256" key="1">
    <source>
        <dbReference type="ARBA" id="ARBA00001973"/>
    </source>
</evidence>
<evidence type="ECO:0000256" key="4">
    <source>
        <dbReference type="ARBA" id="ARBA00022723"/>
    </source>
</evidence>
<dbReference type="GO" id="GO:0046872">
    <property type="term" value="F:metal ion binding"/>
    <property type="evidence" value="ECO:0007669"/>
    <property type="project" value="UniProtKB-KW"/>
</dbReference>
<comment type="domain">
    <text evidence="15">Has a modular structure: an endo-beta-1,4-glucanase catalytic module at the N-terminus, a linker rich in serines and threonines, and a C-terminal carbohydrate-binding module (CBM).</text>
</comment>
<feature type="compositionally biased region" description="Low complexity" evidence="16">
    <location>
        <begin position="241"/>
        <end position="260"/>
    </location>
</feature>
<evidence type="ECO:0000256" key="11">
    <source>
        <dbReference type="ARBA" id="ARBA00023277"/>
    </source>
</evidence>
<dbReference type="GO" id="GO:0030248">
    <property type="term" value="F:cellulose binding"/>
    <property type="evidence" value="ECO:0007669"/>
    <property type="project" value="UniProtKB-UniRule"/>
</dbReference>
<keyword evidence="19" id="KW-1185">Reference proteome</keyword>
<keyword evidence="4" id="KW-0479">Metal-binding</keyword>
<comment type="similarity">
    <text evidence="13">Belongs to the polysaccharide monooxygenase AA9 family.</text>
</comment>
<evidence type="ECO:0000313" key="19">
    <source>
        <dbReference type="Proteomes" id="UP000799437"/>
    </source>
</evidence>
<comment type="catalytic activity">
    <reaction evidence="14 15">
        <text>[(1-&gt;4)-beta-D-glucosyl]n+m + reduced acceptor + O2 = 4-dehydro-beta-D-glucosyl-[(1-&gt;4)-beta-D-glucosyl]n-1 + [(1-&gt;4)-beta-D-glucosyl]m + acceptor + H2O.</text>
        <dbReference type="EC" id="1.14.99.56"/>
    </reaction>
</comment>
<dbReference type="GO" id="GO:0005576">
    <property type="term" value="C:extracellular region"/>
    <property type="evidence" value="ECO:0007669"/>
    <property type="project" value="UniProtKB-SubCell"/>
</dbReference>
<feature type="compositionally biased region" description="Low complexity" evidence="16">
    <location>
        <begin position="214"/>
        <end position="233"/>
    </location>
</feature>
<keyword evidence="6 15" id="KW-0136">Cellulose degradation</keyword>
<dbReference type="InterPro" id="IPR000254">
    <property type="entry name" value="CBD"/>
</dbReference>
<dbReference type="GO" id="GO:0030245">
    <property type="term" value="P:cellulose catabolic process"/>
    <property type="evidence" value="ECO:0007669"/>
    <property type="project" value="UniProtKB-UniRule"/>
</dbReference>